<name>A3K8F9_SAGS3</name>
<comment type="caution">
    <text evidence="18">The sequence shown here is derived from an EMBL/GenBank/DDBJ whole genome shotgun (WGS) entry which is preliminary data.</text>
</comment>
<evidence type="ECO:0000256" key="5">
    <source>
        <dbReference type="ARBA" id="ARBA00022679"/>
    </source>
</evidence>
<keyword evidence="9" id="KW-0456">Lyase</keyword>
<keyword evidence="10" id="KW-0627">Porphyrin biosynthesis</keyword>
<dbReference type="Gene3D" id="3.30.950.10">
    <property type="entry name" value="Methyltransferase, Cobalt-precorrin-4 Transmethylase, Domain 2"/>
    <property type="match status" value="1"/>
</dbReference>
<dbReference type="GO" id="GO:0004851">
    <property type="term" value="F:uroporphyrin-III C-methyltransferase activity"/>
    <property type="evidence" value="ECO:0007669"/>
    <property type="project" value="InterPro"/>
</dbReference>
<dbReference type="GO" id="GO:0051266">
    <property type="term" value="F:sirohydrochlorin ferrochelatase activity"/>
    <property type="evidence" value="ECO:0007669"/>
    <property type="project" value="InterPro"/>
</dbReference>
<dbReference type="InterPro" id="IPR014776">
    <property type="entry name" value="4pyrrole_Mease_sub2"/>
</dbReference>
<keyword evidence="8" id="KW-0520">NAD</keyword>
<dbReference type="GO" id="GO:0019354">
    <property type="term" value="P:siroheme biosynthetic process"/>
    <property type="evidence" value="ECO:0007669"/>
    <property type="project" value="UniProtKB-UniPathway"/>
</dbReference>
<dbReference type="GO" id="GO:0009236">
    <property type="term" value="P:cobalamin biosynthetic process"/>
    <property type="evidence" value="ECO:0007669"/>
    <property type="project" value="UniProtKB-KW"/>
</dbReference>
<dbReference type="GO" id="GO:0043115">
    <property type="term" value="F:precorrin-2 dehydrogenase activity"/>
    <property type="evidence" value="ECO:0007669"/>
    <property type="project" value="UniProtKB-EC"/>
</dbReference>
<evidence type="ECO:0000313" key="18">
    <source>
        <dbReference type="EMBL" id="EBA06638.1"/>
    </source>
</evidence>
<dbReference type="InterPro" id="IPR014777">
    <property type="entry name" value="4pyrrole_Mease_sub1"/>
</dbReference>
<dbReference type="InterPro" id="IPR037115">
    <property type="entry name" value="Sirohaem_synt_dimer_dom_sf"/>
</dbReference>
<evidence type="ECO:0000256" key="14">
    <source>
        <dbReference type="PIRSR" id="PIRSR036426-1"/>
    </source>
</evidence>
<keyword evidence="19" id="KW-1185">Reference proteome</keyword>
<dbReference type="InterPro" id="IPR050161">
    <property type="entry name" value="Siro_Cobalamin_biosynth"/>
</dbReference>
<proteinExistence type="inferred from homology"/>
<comment type="similarity">
    <text evidence="2 15">Belongs to the precorrin methyltransferase family.</text>
</comment>
<dbReference type="InterPro" id="IPR012409">
    <property type="entry name" value="Sirohaem_synth"/>
</dbReference>
<evidence type="ECO:0000256" key="10">
    <source>
        <dbReference type="ARBA" id="ARBA00023244"/>
    </source>
</evidence>
<evidence type="ECO:0000256" key="3">
    <source>
        <dbReference type="ARBA" id="ARBA00022573"/>
    </source>
</evidence>
<dbReference type="PIRSF" id="PIRSF036426">
    <property type="entry name" value="Sirohaem_synth"/>
    <property type="match status" value="1"/>
</dbReference>
<dbReference type="NCBIfam" id="NF007922">
    <property type="entry name" value="PRK10637.1"/>
    <property type="match status" value="1"/>
</dbReference>
<keyword evidence="4 15" id="KW-0489">Methyltransferase</keyword>
<evidence type="ECO:0000256" key="1">
    <source>
        <dbReference type="ARBA" id="ARBA00005010"/>
    </source>
</evidence>
<dbReference type="AlphaFoldDB" id="A3K8F9"/>
<keyword evidence="5 15" id="KW-0808">Transferase</keyword>
<dbReference type="NCBIfam" id="NF004790">
    <property type="entry name" value="PRK06136.1"/>
    <property type="match status" value="1"/>
</dbReference>
<evidence type="ECO:0000256" key="9">
    <source>
        <dbReference type="ARBA" id="ARBA00023239"/>
    </source>
</evidence>
<dbReference type="Pfam" id="PF10414">
    <property type="entry name" value="CysG_dimeriser"/>
    <property type="match status" value="1"/>
</dbReference>
<dbReference type="InterPro" id="IPR036291">
    <property type="entry name" value="NAD(P)-bd_dom_sf"/>
</dbReference>
<dbReference type="Gene3D" id="3.30.160.110">
    <property type="entry name" value="Siroheme synthase, domain 2"/>
    <property type="match status" value="1"/>
</dbReference>
<evidence type="ECO:0000259" key="16">
    <source>
        <dbReference type="Pfam" id="PF00590"/>
    </source>
</evidence>
<comment type="pathway">
    <text evidence="12">Porphyrin-containing compound metabolism; siroheme biosynthesis; precorrin-2 from uroporphyrinogen III: step 1/1.</text>
</comment>
<dbReference type="GO" id="GO:0051287">
    <property type="term" value="F:NAD binding"/>
    <property type="evidence" value="ECO:0007669"/>
    <property type="project" value="InterPro"/>
</dbReference>
<dbReference type="PROSITE" id="PS00840">
    <property type="entry name" value="SUMT_2"/>
    <property type="match status" value="1"/>
</dbReference>
<feature type="active site" description="Proton acceptor" evidence="14">
    <location>
        <position position="247"/>
    </location>
</feature>
<evidence type="ECO:0000256" key="15">
    <source>
        <dbReference type="RuleBase" id="RU003960"/>
    </source>
</evidence>
<dbReference type="PANTHER" id="PTHR45790:SF3">
    <property type="entry name" value="S-ADENOSYL-L-METHIONINE-DEPENDENT UROPORPHYRINOGEN III METHYLTRANSFERASE, CHLOROPLASTIC"/>
    <property type="match status" value="1"/>
</dbReference>
<dbReference type="PANTHER" id="PTHR45790">
    <property type="entry name" value="SIROHEME SYNTHASE-RELATED"/>
    <property type="match status" value="1"/>
</dbReference>
<dbReference type="Gene3D" id="1.10.8.210">
    <property type="entry name" value="Sirohaem synthase, dimerisation domain"/>
    <property type="match status" value="1"/>
</dbReference>
<dbReference type="Gene3D" id="3.40.1010.10">
    <property type="entry name" value="Cobalt-precorrin-4 Transmethylase, Domain 1"/>
    <property type="match status" value="1"/>
</dbReference>
<dbReference type="eggNOG" id="COG1648">
    <property type="taxonomic scope" value="Bacteria"/>
</dbReference>
<dbReference type="InterPro" id="IPR006366">
    <property type="entry name" value="CobA/CysG_C"/>
</dbReference>
<dbReference type="InterPro" id="IPR006367">
    <property type="entry name" value="Sirohaem_synthase_N"/>
</dbReference>
<evidence type="ECO:0000256" key="12">
    <source>
        <dbReference type="ARBA" id="ARBA00025705"/>
    </source>
</evidence>
<feature type="domain" description="Sirohaem synthase dimerisation" evidence="17">
    <location>
        <begin position="149"/>
        <end position="204"/>
    </location>
</feature>
<evidence type="ECO:0000313" key="19">
    <source>
        <dbReference type="Proteomes" id="UP000005713"/>
    </source>
</evidence>
<accession>A3K8F9</accession>
<comment type="pathway">
    <text evidence="1">Porphyrin-containing compound metabolism; siroheme biosynthesis; sirohydrochlorin from precorrin-2: step 1/1.</text>
</comment>
<dbReference type="OrthoDB" id="9815856at2"/>
<dbReference type="RefSeq" id="WP_005862278.1">
    <property type="nucleotide sequence ID" value="NZ_AAYA01000014.1"/>
</dbReference>
<sequence>MKSFPMFLRMNGRRVVICGGGEEAARKCRLVLKTEAEIIVVGPAEDPELESLIASGRVLHEAAADAHTFDGAALTFIATGCPAYDAALACLARGAGAVVNVVDRPEMCDAFTPSIVDRDPVVVAIGTEGAAPVLGRRIKTDIETMLPPRLGPFVGLVGRLRGAVAQRVAPARRRAFWEWVFDGAPFQAHLDGRERDAARLIKDAVNAGTSPEAKGHIALVGAGPGARDLLTLRAVQRLQQADIIFYDRLVDPEVLELARRDADRVYVGKEVGACAWPQDHIDRLIVAEAAKGRRVVRLKSGDPSVFGRAAEELAAAEAAGIDVEIVPGITAASAAAARLKTPLTERGEIDTFALTTGTSRPGDADPCRARLAHPGTAVAFYMAVDKAEVVRRDMMAAGAPGACPVDIVACVSSPEERHVSCTLDTLPDKIHAEGVRSPAILFVRYPKSMAAASRPAALLAAE</sequence>
<evidence type="ECO:0000256" key="7">
    <source>
        <dbReference type="ARBA" id="ARBA00023002"/>
    </source>
</evidence>
<gene>
    <name evidence="18" type="ORF">SSE37_10293</name>
</gene>
<dbReference type="SUPFAM" id="SSF75615">
    <property type="entry name" value="Siroheme synthase middle domains-like"/>
    <property type="match status" value="1"/>
</dbReference>
<keyword evidence="3" id="KW-0169">Cobalamin biosynthesis</keyword>
<dbReference type="Pfam" id="PF13241">
    <property type="entry name" value="NAD_binding_7"/>
    <property type="match status" value="1"/>
</dbReference>
<dbReference type="InterPro" id="IPR000878">
    <property type="entry name" value="4pyrrol_Mease"/>
</dbReference>
<organism evidence="18 19">
    <name type="scientific">Sagittula stellata (strain ATCC 700073 / DSM 11524 / E-37)</name>
    <dbReference type="NCBI Taxonomy" id="388399"/>
    <lineage>
        <taxon>Bacteria</taxon>
        <taxon>Pseudomonadati</taxon>
        <taxon>Pseudomonadota</taxon>
        <taxon>Alphaproteobacteria</taxon>
        <taxon>Rhodobacterales</taxon>
        <taxon>Roseobacteraceae</taxon>
        <taxon>Sagittula</taxon>
    </lineage>
</organism>
<evidence type="ECO:0000256" key="6">
    <source>
        <dbReference type="ARBA" id="ARBA00022691"/>
    </source>
</evidence>
<dbReference type="SUPFAM" id="SSF53790">
    <property type="entry name" value="Tetrapyrrole methylase"/>
    <property type="match status" value="1"/>
</dbReference>
<dbReference type="InterPro" id="IPR035996">
    <property type="entry name" value="4pyrrol_Methylase_sf"/>
</dbReference>
<keyword evidence="6" id="KW-0949">S-adenosyl-L-methionine</keyword>
<evidence type="ECO:0000256" key="11">
    <source>
        <dbReference type="ARBA" id="ARBA00023268"/>
    </source>
</evidence>
<evidence type="ECO:0000256" key="13">
    <source>
        <dbReference type="ARBA" id="ARBA00047561"/>
    </source>
</evidence>
<reference evidence="18 19" key="1">
    <citation type="submission" date="2006-06" db="EMBL/GenBank/DDBJ databases">
        <authorList>
            <person name="Moran M.A."/>
            <person name="Ferriera S."/>
            <person name="Johnson J."/>
            <person name="Kravitz S."/>
            <person name="Beeson K."/>
            <person name="Sutton G."/>
            <person name="Rogers Y.-H."/>
            <person name="Friedman R."/>
            <person name="Frazier M."/>
            <person name="Venter J.C."/>
        </authorList>
    </citation>
    <scope>NUCLEOTIDE SEQUENCE [LARGE SCALE GENOMIC DNA]</scope>
    <source>
        <strain evidence="18 19">E-37</strain>
    </source>
</reference>
<dbReference type="UniPathway" id="UPA00262">
    <property type="reaction ID" value="UER00211"/>
</dbReference>
<dbReference type="EMBL" id="AAYA01000014">
    <property type="protein sequence ID" value="EBA06638.1"/>
    <property type="molecule type" value="Genomic_DNA"/>
</dbReference>
<dbReference type="SUPFAM" id="SSF51735">
    <property type="entry name" value="NAD(P)-binding Rossmann-fold domains"/>
    <property type="match status" value="1"/>
</dbReference>
<keyword evidence="11" id="KW-0511">Multifunctional enzyme</keyword>
<dbReference type="InterPro" id="IPR019478">
    <property type="entry name" value="Sirohaem_synthase_dimer_dom"/>
</dbReference>
<evidence type="ECO:0000256" key="8">
    <source>
        <dbReference type="ARBA" id="ARBA00023027"/>
    </source>
</evidence>
<dbReference type="FunFam" id="3.40.1010.10:FF:000001">
    <property type="entry name" value="Siroheme synthase"/>
    <property type="match status" value="1"/>
</dbReference>
<dbReference type="eggNOG" id="COG0007">
    <property type="taxonomic scope" value="Bacteria"/>
</dbReference>
<dbReference type="NCBIfam" id="TIGR01469">
    <property type="entry name" value="cobA_cysG_Cterm"/>
    <property type="match status" value="1"/>
</dbReference>
<dbReference type="Gene3D" id="3.40.50.720">
    <property type="entry name" value="NAD(P)-binding Rossmann-like Domain"/>
    <property type="match status" value="1"/>
</dbReference>
<feature type="domain" description="Tetrapyrrole methylase" evidence="16">
    <location>
        <begin position="217"/>
        <end position="426"/>
    </location>
</feature>
<comment type="catalytic activity">
    <reaction evidence="13">
        <text>precorrin-2 + NAD(+) = sirohydrochlorin + NADH + 2 H(+)</text>
        <dbReference type="Rhea" id="RHEA:15613"/>
        <dbReference type="ChEBI" id="CHEBI:15378"/>
        <dbReference type="ChEBI" id="CHEBI:57540"/>
        <dbReference type="ChEBI" id="CHEBI:57945"/>
        <dbReference type="ChEBI" id="CHEBI:58351"/>
        <dbReference type="ChEBI" id="CHEBI:58827"/>
        <dbReference type="EC" id="1.3.1.76"/>
    </reaction>
</comment>
<evidence type="ECO:0000256" key="2">
    <source>
        <dbReference type="ARBA" id="ARBA00005879"/>
    </source>
</evidence>
<dbReference type="Proteomes" id="UP000005713">
    <property type="component" value="Unassembled WGS sequence"/>
</dbReference>
<dbReference type="PROSITE" id="PS00839">
    <property type="entry name" value="SUMT_1"/>
    <property type="match status" value="1"/>
</dbReference>
<evidence type="ECO:0000259" key="17">
    <source>
        <dbReference type="Pfam" id="PF10414"/>
    </source>
</evidence>
<dbReference type="NCBIfam" id="TIGR01470">
    <property type="entry name" value="cysG_Nterm"/>
    <property type="match status" value="1"/>
</dbReference>
<dbReference type="InterPro" id="IPR003043">
    <property type="entry name" value="Uropor_MeTrfase_CS"/>
</dbReference>
<keyword evidence="7" id="KW-0560">Oxidoreductase</keyword>
<dbReference type="Pfam" id="PF00590">
    <property type="entry name" value="TP_methylase"/>
    <property type="match status" value="1"/>
</dbReference>
<protein>
    <submittedName>
        <fullName evidence="18">Uroporphyrin-III C-methyltransferase</fullName>
    </submittedName>
</protein>
<feature type="active site" description="Proton donor" evidence="14">
    <location>
        <position position="269"/>
    </location>
</feature>
<dbReference type="GO" id="GO:0032259">
    <property type="term" value="P:methylation"/>
    <property type="evidence" value="ECO:0007669"/>
    <property type="project" value="UniProtKB-KW"/>
</dbReference>
<dbReference type="CDD" id="cd11642">
    <property type="entry name" value="SUMT"/>
    <property type="match status" value="1"/>
</dbReference>
<evidence type="ECO:0000256" key="4">
    <source>
        <dbReference type="ARBA" id="ARBA00022603"/>
    </source>
</evidence>